<dbReference type="Proteomes" id="UP000198882">
    <property type="component" value="Unassembled WGS sequence"/>
</dbReference>
<keyword evidence="1" id="KW-1133">Transmembrane helix</keyword>
<dbReference type="AlphaFoldDB" id="A0A1G8YQJ6"/>
<keyword evidence="1" id="KW-0812">Transmembrane</keyword>
<keyword evidence="1" id="KW-0472">Membrane</keyword>
<dbReference type="EMBL" id="FNFE01000002">
    <property type="protein sequence ID" value="SDK05119.1"/>
    <property type="molecule type" value="Genomic_DNA"/>
</dbReference>
<organism evidence="2 3">
    <name type="scientific">Natronorubrum texcoconense</name>
    <dbReference type="NCBI Taxonomy" id="1095776"/>
    <lineage>
        <taxon>Archaea</taxon>
        <taxon>Methanobacteriati</taxon>
        <taxon>Methanobacteriota</taxon>
        <taxon>Stenosarchaea group</taxon>
        <taxon>Halobacteria</taxon>
        <taxon>Halobacteriales</taxon>
        <taxon>Natrialbaceae</taxon>
        <taxon>Natronorubrum</taxon>
    </lineage>
</organism>
<dbReference type="STRING" id="1095776.SAMN04515672_2267"/>
<protein>
    <submittedName>
        <fullName evidence="2">Uncharacterized protein</fullName>
    </submittedName>
</protein>
<proteinExistence type="predicted"/>
<reference evidence="3" key="1">
    <citation type="submission" date="2016-10" db="EMBL/GenBank/DDBJ databases">
        <authorList>
            <person name="Varghese N."/>
            <person name="Submissions S."/>
        </authorList>
    </citation>
    <scope>NUCLEOTIDE SEQUENCE [LARGE SCALE GENOMIC DNA]</scope>
    <source>
        <strain evidence="3">B4,CECT 8067,JCM 17497</strain>
    </source>
</reference>
<evidence type="ECO:0000313" key="2">
    <source>
        <dbReference type="EMBL" id="SDK05119.1"/>
    </source>
</evidence>
<dbReference type="OrthoDB" id="169164at2157"/>
<evidence type="ECO:0000313" key="3">
    <source>
        <dbReference type="Proteomes" id="UP000198882"/>
    </source>
</evidence>
<keyword evidence="3" id="KW-1185">Reference proteome</keyword>
<feature type="transmembrane region" description="Helical" evidence="1">
    <location>
        <begin position="64"/>
        <end position="84"/>
    </location>
</feature>
<dbReference type="RefSeq" id="WP_090305854.1">
    <property type="nucleotide sequence ID" value="NZ_FNFE01000002.1"/>
</dbReference>
<accession>A0A1G8YQJ6</accession>
<evidence type="ECO:0000256" key="1">
    <source>
        <dbReference type="SAM" id="Phobius"/>
    </source>
</evidence>
<name>A0A1G8YQJ6_9EURY</name>
<sequence length="93" mass="9745">MTPVAVLAAFCATMAAIAVWRLATDDRRDRVDVGSALTVVGITVLAALWTALEEGWLTSVGRGTLGLLGACLVGAGVVLMVRYWDDPPEPNCS</sequence>
<feature type="transmembrane region" description="Helical" evidence="1">
    <location>
        <begin position="33"/>
        <end position="52"/>
    </location>
</feature>
<gene>
    <name evidence="2" type="ORF">SAMN04515672_2267</name>
</gene>